<evidence type="ECO:0000313" key="8">
    <source>
        <dbReference type="Proteomes" id="UP001183176"/>
    </source>
</evidence>
<dbReference type="NCBIfam" id="TIGR03704">
    <property type="entry name" value="PrmC_rel_meth"/>
    <property type="match status" value="1"/>
</dbReference>
<evidence type="ECO:0000256" key="3">
    <source>
        <dbReference type="ARBA" id="ARBA00022679"/>
    </source>
</evidence>
<reference evidence="8" key="1">
    <citation type="submission" date="2023-07" db="EMBL/GenBank/DDBJ databases">
        <title>30 novel species of actinomycetes from the DSMZ collection.</title>
        <authorList>
            <person name="Nouioui I."/>
        </authorList>
    </citation>
    <scope>NUCLEOTIDE SEQUENCE [LARGE SCALE GENOMIC DNA]</scope>
    <source>
        <strain evidence="8">DSM 44399</strain>
    </source>
</reference>
<evidence type="ECO:0000256" key="1">
    <source>
        <dbReference type="ARBA" id="ARBA00012771"/>
    </source>
</evidence>
<dbReference type="RefSeq" id="WP_311425640.1">
    <property type="nucleotide sequence ID" value="NZ_JAVREH010000131.1"/>
</dbReference>
<dbReference type="InterPro" id="IPR029063">
    <property type="entry name" value="SAM-dependent_MTases_sf"/>
</dbReference>
<proteinExistence type="predicted"/>
<dbReference type="EMBL" id="JAVREH010000131">
    <property type="protein sequence ID" value="MDT0264505.1"/>
    <property type="molecule type" value="Genomic_DNA"/>
</dbReference>
<dbReference type="SUPFAM" id="SSF53335">
    <property type="entry name" value="S-adenosyl-L-methionine-dependent methyltransferases"/>
    <property type="match status" value="1"/>
</dbReference>
<dbReference type="InterPro" id="IPR004556">
    <property type="entry name" value="HemK-like"/>
</dbReference>
<dbReference type="InterPro" id="IPR022446">
    <property type="entry name" value="MeTrfrase_put"/>
</dbReference>
<dbReference type="PANTHER" id="PTHR18895">
    <property type="entry name" value="HEMK METHYLTRANSFERASE"/>
    <property type="match status" value="1"/>
</dbReference>
<dbReference type="NCBIfam" id="TIGR00536">
    <property type="entry name" value="hemK_fam"/>
    <property type="match status" value="1"/>
</dbReference>
<accession>A0ABU2JHP6</accession>
<dbReference type="PANTHER" id="PTHR18895:SF74">
    <property type="entry name" value="MTRF1L RELEASE FACTOR GLUTAMINE METHYLTRANSFERASE"/>
    <property type="match status" value="1"/>
</dbReference>
<organism evidence="7 8">
    <name type="scientific">Jatrophihabitans lederbergiae</name>
    <dbReference type="NCBI Taxonomy" id="3075547"/>
    <lineage>
        <taxon>Bacteria</taxon>
        <taxon>Bacillati</taxon>
        <taxon>Actinomycetota</taxon>
        <taxon>Actinomycetes</taxon>
        <taxon>Jatrophihabitantales</taxon>
        <taxon>Jatrophihabitantaceae</taxon>
        <taxon>Jatrophihabitans</taxon>
    </lineage>
</organism>
<sequence length="262" mass="27749">MFAAELPSRRSAIVTSLRTAGCVFAEDEADLLLSTARSPTHLTAMLDRRVAGVPLEYVLGWVEFCGLRIAVEPGVFVPRRRTELLVCQAQTLIRSRAVLLDMCCGSGAVGAAVAGAVGELELYAADIDPAAVRCARRNVASVGGHVYQGDLYEPLPPSLQGRVEVLVANAPYVPSDSIAMMPPEARDHEPLIALDGGPDGLDVQRRVAAGAPLWLVPGGQLLIETSERQADSTAELVACYGLIPQVIRSDELDATVVLGTLP</sequence>
<dbReference type="Pfam" id="PF05175">
    <property type="entry name" value="MTS"/>
    <property type="match status" value="1"/>
</dbReference>
<evidence type="ECO:0000256" key="2">
    <source>
        <dbReference type="ARBA" id="ARBA00022603"/>
    </source>
</evidence>
<dbReference type="Proteomes" id="UP001183176">
    <property type="component" value="Unassembled WGS sequence"/>
</dbReference>
<feature type="domain" description="Methyltransferase small" evidence="6">
    <location>
        <begin position="69"/>
        <end position="173"/>
    </location>
</feature>
<dbReference type="Gene3D" id="1.10.8.10">
    <property type="entry name" value="DNA helicase RuvA subunit, C-terminal domain"/>
    <property type="match status" value="1"/>
</dbReference>
<comment type="caution">
    <text evidence="7">The sequence shown here is derived from an EMBL/GenBank/DDBJ whole genome shotgun (WGS) entry which is preliminary data.</text>
</comment>
<gene>
    <name evidence="7" type="ORF">RM423_24440</name>
</gene>
<dbReference type="InterPro" id="IPR007848">
    <property type="entry name" value="Small_mtfrase_dom"/>
</dbReference>
<keyword evidence="8" id="KW-1185">Reference proteome</keyword>
<comment type="catalytic activity">
    <reaction evidence="5">
        <text>L-glutaminyl-[peptide chain release factor] + S-adenosyl-L-methionine = N(5)-methyl-L-glutaminyl-[peptide chain release factor] + S-adenosyl-L-homocysteine + H(+)</text>
        <dbReference type="Rhea" id="RHEA:42896"/>
        <dbReference type="Rhea" id="RHEA-COMP:10271"/>
        <dbReference type="Rhea" id="RHEA-COMP:10272"/>
        <dbReference type="ChEBI" id="CHEBI:15378"/>
        <dbReference type="ChEBI" id="CHEBI:30011"/>
        <dbReference type="ChEBI" id="CHEBI:57856"/>
        <dbReference type="ChEBI" id="CHEBI:59789"/>
        <dbReference type="ChEBI" id="CHEBI:61891"/>
        <dbReference type="EC" id="2.1.1.297"/>
    </reaction>
</comment>
<keyword evidence="4" id="KW-0949">S-adenosyl-L-methionine</keyword>
<evidence type="ECO:0000256" key="5">
    <source>
        <dbReference type="ARBA" id="ARBA00048391"/>
    </source>
</evidence>
<name>A0ABU2JHP6_9ACTN</name>
<protein>
    <recommendedName>
        <fullName evidence="1">peptide chain release factor N(5)-glutamine methyltransferase</fullName>
        <ecNumber evidence="1">2.1.1.297</ecNumber>
    </recommendedName>
</protein>
<keyword evidence="3" id="KW-0808">Transferase</keyword>
<evidence type="ECO:0000313" key="7">
    <source>
        <dbReference type="EMBL" id="MDT0264505.1"/>
    </source>
</evidence>
<dbReference type="Gene3D" id="3.40.50.150">
    <property type="entry name" value="Vaccinia Virus protein VP39"/>
    <property type="match status" value="1"/>
</dbReference>
<keyword evidence="2" id="KW-0489">Methyltransferase</keyword>
<evidence type="ECO:0000259" key="6">
    <source>
        <dbReference type="Pfam" id="PF05175"/>
    </source>
</evidence>
<evidence type="ECO:0000256" key="4">
    <source>
        <dbReference type="ARBA" id="ARBA00022691"/>
    </source>
</evidence>
<dbReference type="EC" id="2.1.1.297" evidence="1"/>
<dbReference type="InterPro" id="IPR050320">
    <property type="entry name" value="N5-glutamine_MTase"/>
</dbReference>